<keyword evidence="3" id="KW-0479">Metal-binding</keyword>
<dbReference type="AlphaFoldDB" id="A0A1Q4I2Y4"/>
<dbReference type="FunFam" id="3.40.50.720:FF:000003">
    <property type="entry name" value="S-(hydroxymethyl)glutathione dehydrogenase"/>
    <property type="match status" value="1"/>
</dbReference>
<feature type="domain" description="Enoyl reductase (ER)" evidence="6">
    <location>
        <begin position="12"/>
        <end position="358"/>
    </location>
</feature>
<comment type="cofactor">
    <cofactor evidence="1">
        <name>Zn(2+)</name>
        <dbReference type="ChEBI" id="CHEBI:29105"/>
    </cofactor>
</comment>
<gene>
    <name evidence="7" type="ORF">BRW65_00895</name>
</gene>
<accession>A0A1Q4I2Y4</accession>
<reference evidence="7 8" key="1">
    <citation type="submission" date="2016-11" db="EMBL/GenBank/DDBJ databases">
        <title>Genome sequences of unsequenced Mycobacteria.</title>
        <authorList>
            <person name="Greninger A.L."/>
            <person name="Fang F."/>
            <person name="Jerome K.R."/>
        </authorList>
    </citation>
    <scope>NUCLEOTIDE SEQUENCE [LARGE SCALE GENOMIC DNA]</scope>
    <source>
        <strain evidence="7 8">M11</strain>
    </source>
</reference>
<sequence length="364" mass="38221">MTSRAAVAFEPGAELAIVTVDVAAPGEHEVMVQFEAAGICHTDLNFASGAFPHAFPVIFGHEGIARVVSCGSSVTRFAPGDRVVPFVIPHCGDCAYCRSGRTNFCAEFQRTFRDPEMTRFSAGGRSIADFFGVGAFSEYSVIRDDQIAKVCDAPPAIPTCCIGCGVTTGLGSAMLTAQIGQGDSVAIFGAGGVGAAAIQGAALAGASRIIAVDVNPAKEEISRRFGATDFINAKEVDAVARIIELTGIGADHALECVGSVELTKQAFACVSVGWGQVVSVGMIPESAPLGISLNTLRNRTWRRSQMGSATVEDAARYVDWYVEGKISLDDVVSHTIALEEINEGIELIHRGESARVAIDFSRQG</sequence>
<evidence type="ECO:0000256" key="5">
    <source>
        <dbReference type="ARBA" id="ARBA00023027"/>
    </source>
</evidence>
<evidence type="ECO:0000256" key="4">
    <source>
        <dbReference type="ARBA" id="ARBA00022833"/>
    </source>
</evidence>
<evidence type="ECO:0000313" key="7">
    <source>
        <dbReference type="EMBL" id="OJZ76344.1"/>
    </source>
</evidence>
<keyword evidence="8" id="KW-1185">Reference proteome</keyword>
<dbReference type="Gene3D" id="3.40.50.720">
    <property type="entry name" value="NAD(P)-binding Rossmann-like Domain"/>
    <property type="match status" value="1"/>
</dbReference>
<keyword evidence="4" id="KW-0862">Zinc</keyword>
<dbReference type="Pfam" id="PF00107">
    <property type="entry name" value="ADH_zinc_N"/>
    <property type="match status" value="1"/>
</dbReference>
<comment type="caution">
    <text evidence="7">The sequence shown here is derived from an EMBL/GenBank/DDBJ whole genome shotgun (WGS) entry which is preliminary data.</text>
</comment>
<dbReference type="GO" id="GO:0046294">
    <property type="term" value="P:formaldehyde catabolic process"/>
    <property type="evidence" value="ECO:0007669"/>
    <property type="project" value="TreeGrafter"/>
</dbReference>
<evidence type="ECO:0000256" key="3">
    <source>
        <dbReference type="ARBA" id="ARBA00022723"/>
    </source>
</evidence>
<protein>
    <recommendedName>
        <fullName evidence="6">Enoyl reductase (ER) domain-containing protein</fullName>
    </recommendedName>
</protein>
<evidence type="ECO:0000256" key="1">
    <source>
        <dbReference type="ARBA" id="ARBA00001947"/>
    </source>
</evidence>
<name>A0A1Q4I2Y4_9MYCO</name>
<dbReference type="STRING" id="53378.BRW65_00895"/>
<dbReference type="Pfam" id="PF08240">
    <property type="entry name" value="ADH_N"/>
    <property type="match status" value="1"/>
</dbReference>
<dbReference type="InterPro" id="IPR013149">
    <property type="entry name" value="ADH-like_C"/>
</dbReference>
<dbReference type="InterPro" id="IPR036291">
    <property type="entry name" value="NAD(P)-bd_dom_sf"/>
</dbReference>
<evidence type="ECO:0000259" key="6">
    <source>
        <dbReference type="SMART" id="SM00829"/>
    </source>
</evidence>
<dbReference type="InterPro" id="IPR020843">
    <property type="entry name" value="ER"/>
</dbReference>
<dbReference type="SUPFAM" id="SSF51735">
    <property type="entry name" value="NAD(P)-binding Rossmann-fold domains"/>
    <property type="match status" value="1"/>
</dbReference>
<dbReference type="Gene3D" id="3.90.180.10">
    <property type="entry name" value="Medium-chain alcohol dehydrogenases, catalytic domain"/>
    <property type="match status" value="1"/>
</dbReference>
<dbReference type="EMBL" id="MPNT01000001">
    <property type="protein sequence ID" value="OJZ76344.1"/>
    <property type="molecule type" value="Genomic_DNA"/>
</dbReference>
<evidence type="ECO:0000313" key="8">
    <source>
        <dbReference type="Proteomes" id="UP000186438"/>
    </source>
</evidence>
<evidence type="ECO:0000256" key="2">
    <source>
        <dbReference type="ARBA" id="ARBA00008072"/>
    </source>
</evidence>
<dbReference type="GO" id="GO:0005829">
    <property type="term" value="C:cytosol"/>
    <property type="evidence" value="ECO:0007669"/>
    <property type="project" value="TreeGrafter"/>
</dbReference>
<keyword evidence="5" id="KW-0520">NAD</keyword>
<organism evidence="7 8">
    <name type="scientific">Mycobacterium paraffinicum</name>
    <dbReference type="NCBI Taxonomy" id="53378"/>
    <lineage>
        <taxon>Bacteria</taxon>
        <taxon>Bacillati</taxon>
        <taxon>Actinomycetota</taxon>
        <taxon>Actinomycetes</taxon>
        <taxon>Mycobacteriales</taxon>
        <taxon>Mycobacteriaceae</taxon>
        <taxon>Mycobacterium</taxon>
    </lineage>
</organism>
<dbReference type="Proteomes" id="UP000186438">
    <property type="component" value="Unassembled WGS sequence"/>
</dbReference>
<dbReference type="SMART" id="SM00829">
    <property type="entry name" value="PKS_ER"/>
    <property type="match status" value="1"/>
</dbReference>
<dbReference type="InterPro" id="IPR011032">
    <property type="entry name" value="GroES-like_sf"/>
</dbReference>
<comment type="similarity">
    <text evidence="2">Belongs to the zinc-containing alcohol dehydrogenase family.</text>
</comment>
<dbReference type="PANTHER" id="PTHR43880">
    <property type="entry name" value="ALCOHOL DEHYDROGENASE"/>
    <property type="match status" value="1"/>
</dbReference>
<dbReference type="InterPro" id="IPR013154">
    <property type="entry name" value="ADH-like_N"/>
</dbReference>
<dbReference type="SUPFAM" id="SSF50129">
    <property type="entry name" value="GroES-like"/>
    <property type="match status" value="2"/>
</dbReference>
<dbReference type="GO" id="GO:0008270">
    <property type="term" value="F:zinc ion binding"/>
    <property type="evidence" value="ECO:0007669"/>
    <property type="project" value="TreeGrafter"/>
</dbReference>
<dbReference type="GO" id="GO:0051903">
    <property type="term" value="F:S-(hydroxymethyl)glutathione dehydrogenase [NAD(P)+] activity"/>
    <property type="evidence" value="ECO:0007669"/>
    <property type="project" value="TreeGrafter"/>
</dbReference>
<dbReference type="PANTHER" id="PTHR43880:SF12">
    <property type="entry name" value="ALCOHOL DEHYDROGENASE CLASS-3"/>
    <property type="match status" value="1"/>
</dbReference>
<proteinExistence type="inferred from homology"/>